<evidence type="ECO:0000256" key="5">
    <source>
        <dbReference type="SAM" id="SignalP"/>
    </source>
</evidence>
<sequence>MKQTLIAISIMSVFSFNVLAAQHEHDHITVHYQGKEATEHTIAHNKAIAETLNFADTRAFEQSSKNLVAKFDKATAEILRAEFAFISDEIPDSVNPSLYRQAQLNMVPNGLYKVSEGIYQVRGTDLSNLTLIRSDNGWIAYDVLLTKEAAKASLKFALKNLPKDGDLPVVAMIYSHSHADHFGGSRGVQEMFPNVKVYGSDNITKEIVDENVLAGNAMSRRAAYQYGATLGKHDHGIVDAALGKGLSKGEITYVAPDYTLNGEGKWETLTIDGLEMVFMDASGTEAESEMITYIPSKKALWTGELTYQGMHNIYTLRGAKVRDALKWSKDINEMINAFGQDVEVLFASHSAPVWGNQEINAFLRLQRDNYGLVHNQTLRLANDGVGIQDIGDAIQDTVPESIYNAWHTNGYHGTYSHNAKAVYNKYLGYFDMNPANLNPLPTKQESAKFVEYMGGADAAIKRAKNDYAQGEYRFVATALNKVVMAEPENDAARQLLADTYEQLGYQAEGAGWRNIYLTGAQELRVGIQAGAPKTASADVISEMDMPTLFDFLAVKIDSLKAAKHGLVKMNVITPDTKDILYIELSNGNLSNAVVDKEQAADANLIVNKADVNRILLGQVTLKELLANGNAKLTGDTSAFGKIAESMVEFNPAFEIVPTPVH</sequence>
<keyword evidence="5" id="KW-0732">Signal</keyword>
<evidence type="ECO:0000313" key="9">
    <source>
        <dbReference type="Proteomes" id="UP001259340"/>
    </source>
</evidence>
<comment type="caution">
    <text evidence="7">The sequence shown here is derived from an EMBL/GenBank/DDBJ whole genome shotgun (WGS) entry which is preliminary data.</text>
</comment>
<evidence type="ECO:0000259" key="6">
    <source>
        <dbReference type="SMART" id="SM00849"/>
    </source>
</evidence>
<reference evidence="7" key="2">
    <citation type="submission" date="2022-11" db="EMBL/GenBank/DDBJ databases">
        <title>Prophages regulate Shewanella fidelis motility and biofilm formation: implications for gut colonization dynamics in Ciona robusta.</title>
        <authorList>
            <person name="Natarajan O."/>
            <person name="Gibboney S.L."/>
            <person name="Young M.N."/>
            <person name="Lim S.J."/>
            <person name="Pluta N."/>
            <person name="Atkinson C.G.F."/>
            <person name="Leigh B.A."/>
            <person name="Liberti A."/>
            <person name="Kees E."/>
            <person name="Breitbart M."/>
            <person name="Gralnick J."/>
            <person name="Dishaw L.J."/>
        </authorList>
    </citation>
    <scope>NUCLEOTIDE SEQUENCE</scope>
    <source>
        <strain evidence="7">3313</strain>
    </source>
</reference>
<keyword evidence="3" id="KW-0862">Zinc</keyword>
<dbReference type="GO" id="GO:0030288">
    <property type="term" value="C:outer membrane-bounded periplasmic space"/>
    <property type="evidence" value="ECO:0007669"/>
    <property type="project" value="TreeGrafter"/>
</dbReference>
<dbReference type="Gene3D" id="3.60.15.30">
    <property type="entry name" value="Metallo-beta-lactamase domain"/>
    <property type="match status" value="1"/>
</dbReference>
<reference evidence="8 10" key="1">
    <citation type="journal article" date="2022" name="bioRxiv">
        <title>Prophages regulate Shewanella fidelis 3313 motility and biofilm formation: implications for gut colonization dynamics in Ciona robusta.</title>
        <authorList>
            <person name="Natarajan O."/>
            <person name="Gibboney S.L."/>
            <person name="Young M.N."/>
            <person name="Lim S.J."/>
            <person name="Pluta N."/>
            <person name="Atkinson C.G."/>
            <person name="Leigh B.A."/>
            <person name="Liberti A."/>
            <person name="Kees E.D."/>
            <person name="Breitbart M."/>
            <person name="Gralnick J.A."/>
            <person name="Dishaw L.J."/>
        </authorList>
    </citation>
    <scope>NUCLEOTIDE SEQUENCE [LARGE SCALE GENOMIC DNA]</scope>
    <source>
        <strain evidence="8 10">JG4066</strain>
    </source>
</reference>
<dbReference type="SUPFAM" id="SSF55718">
    <property type="entry name" value="SCP-like"/>
    <property type="match status" value="1"/>
</dbReference>
<evidence type="ECO:0000313" key="8">
    <source>
        <dbReference type="EMBL" id="MDW4824191.1"/>
    </source>
</evidence>
<dbReference type="Gene3D" id="3.30.1050.10">
    <property type="entry name" value="SCP2 sterol-binding domain"/>
    <property type="match status" value="1"/>
</dbReference>
<evidence type="ECO:0000256" key="2">
    <source>
        <dbReference type="ARBA" id="ARBA00022801"/>
    </source>
</evidence>
<dbReference type="PANTHER" id="PTHR43223">
    <property type="entry name" value="ALKYL/ARYL-SULFATASE"/>
    <property type="match status" value="1"/>
</dbReference>
<dbReference type="Proteomes" id="UP001259340">
    <property type="component" value="Unassembled WGS sequence"/>
</dbReference>
<dbReference type="EMBL" id="JAPMLE010000001">
    <property type="protein sequence ID" value="MDR8523050.1"/>
    <property type="molecule type" value="Genomic_DNA"/>
</dbReference>
<feature type="chain" id="PRO_5043566806" evidence="5">
    <location>
        <begin position="21"/>
        <end position="661"/>
    </location>
</feature>
<dbReference type="EMBL" id="JAPMLD010000003">
    <property type="protein sequence ID" value="MDW4824191.1"/>
    <property type="molecule type" value="Genomic_DNA"/>
</dbReference>
<dbReference type="GO" id="GO:0018909">
    <property type="term" value="P:dodecyl sulfate metabolic process"/>
    <property type="evidence" value="ECO:0007669"/>
    <property type="project" value="InterPro"/>
</dbReference>
<dbReference type="InterPro" id="IPR001279">
    <property type="entry name" value="Metallo-B-lactamas"/>
</dbReference>
<dbReference type="InterPro" id="IPR029228">
    <property type="entry name" value="Alkyl_sulf_dimr"/>
</dbReference>
<dbReference type="PANTHER" id="PTHR43223:SF1">
    <property type="entry name" value="ALKYL_ARYL-SULFATASE BDS1"/>
    <property type="match status" value="1"/>
</dbReference>
<dbReference type="AlphaFoldDB" id="A0AAW8NL52"/>
<dbReference type="SUPFAM" id="SSF56281">
    <property type="entry name" value="Metallo-hydrolase/oxidoreductase"/>
    <property type="match status" value="1"/>
</dbReference>
<evidence type="ECO:0000256" key="3">
    <source>
        <dbReference type="ARBA" id="ARBA00022833"/>
    </source>
</evidence>
<dbReference type="GO" id="GO:0046983">
    <property type="term" value="F:protein dimerization activity"/>
    <property type="evidence" value="ECO:0007669"/>
    <property type="project" value="InterPro"/>
</dbReference>
<protein>
    <submittedName>
        <fullName evidence="7">MBL fold metallo-hydrolase</fullName>
    </submittedName>
</protein>
<dbReference type="InterPro" id="IPR052195">
    <property type="entry name" value="Bact_Alkyl/Aryl-Sulfatase"/>
</dbReference>
<keyword evidence="1" id="KW-0479">Metal-binding</keyword>
<keyword evidence="10" id="KW-1185">Reference proteome</keyword>
<dbReference type="Pfam" id="PF14864">
    <property type="entry name" value="Alkyl_sulf_C"/>
    <property type="match status" value="1"/>
</dbReference>
<comment type="similarity">
    <text evidence="4">Belongs to the metallo-beta-lactamase superfamily. Type III sulfatase family.</text>
</comment>
<dbReference type="Proteomes" id="UP001271263">
    <property type="component" value="Unassembled WGS sequence"/>
</dbReference>
<evidence type="ECO:0000256" key="1">
    <source>
        <dbReference type="ARBA" id="ARBA00022723"/>
    </source>
</evidence>
<feature type="domain" description="Metallo-beta-lactamase" evidence="6">
    <location>
        <begin position="126"/>
        <end position="349"/>
    </location>
</feature>
<dbReference type="SMART" id="SM00849">
    <property type="entry name" value="Lactamase_B"/>
    <property type="match status" value="1"/>
</dbReference>
<dbReference type="CDD" id="cd07710">
    <property type="entry name" value="arylsulfatase_Sdsa1-like_MBL-fold"/>
    <property type="match status" value="1"/>
</dbReference>
<accession>A0AAW8NL52</accession>
<name>A0AAW8NL52_9GAMM</name>
<dbReference type="Gene3D" id="1.25.40.880">
    <property type="entry name" value="Alkyl sulfatase, dimerisation domain"/>
    <property type="match status" value="1"/>
</dbReference>
<proteinExistence type="inferred from homology"/>
<dbReference type="Pfam" id="PF00753">
    <property type="entry name" value="Lactamase_B"/>
    <property type="match status" value="1"/>
</dbReference>
<dbReference type="InterPro" id="IPR036866">
    <property type="entry name" value="RibonucZ/Hydroxyglut_hydro"/>
</dbReference>
<dbReference type="Pfam" id="PF14863">
    <property type="entry name" value="Alkyl_sulf_dimr"/>
    <property type="match status" value="1"/>
</dbReference>
<evidence type="ECO:0000313" key="7">
    <source>
        <dbReference type="EMBL" id="MDR8523050.1"/>
    </source>
</evidence>
<dbReference type="RefSeq" id="WP_310654186.1">
    <property type="nucleotide sequence ID" value="NZ_JAPMLA010000003.1"/>
</dbReference>
<dbReference type="InterPro" id="IPR038536">
    <property type="entry name" value="Alkyl/aryl-sulf_dimr_sf"/>
</dbReference>
<organism evidence="7 9">
    <name type="scientific">Shewanella fidelis</name>
    <dbReference type="NCBI Taxonomy" id="173509"/>
    <lineage>
        <taxon>Bacteria</taxon>
        <taxon>Pseudomonadati</taxon>
        <taxon>Pseudomonadota</taxon>
        <taxon>Gammaproteobacteria</taxon>
        <taxon>Alteromonadales</taxon>
        <taxon>Shewanellaceae</taxon>
        <taxon>Shewanella</taxon>
    </lineage>
</organism>
<dbReference type="InterPro" id="IPR036527">
    <property type="entry name" value="SCP2_sterol-bd_dom_sf"/>
</dbReference>
<dbReference type="InterPro" id="IPR029229">
    <property type="entry name" value="Alkyl_sulf_C"/>
</dbReference>
<keyword evidence="2" id="KW-0378">Hydrolase</keyword>
<dbReference type="GO" id="GO:0018741">
    <property type="term" value="F:linear primary-alkylsulfatase activity"/>
    <property type="evidence" value="ECO:0007669"/>
    <property type="project" value="InterPro"/>
</dbReference>
<evidence type="ECO:0000256" key="4">
    <source>
        <dbReference type="ARBA" id="ARBA00033751"/>
    </source>
</evidence>
<dbReference type="InterPro" id="IPR044097">
    <property type="entry name" value="Bds1/SdsA1_MBL-fold"/>
</dbReference>
<evidence type="ECO:0000313" key="10">
    <source>
        <dbReference type="Proteomes" id="UP001271263"/>
    </source>
</evidence>
<gene>
    <name evidence="7" type="ORF">OS133_05045</name>
    <name evidence="8" type="ORF">OS134_09005</name>
</gene>
<feature type="signal peptide" evidence="5">
    <location>
        <begin position="1"/>
        <end position="20"/>
    </location>
</feature>
<dbReference type="GO" id="GO:0046872">
    <property type="term" value="F:metal ion binding"/>
    <property type="evidence" value="ECO:0007669"/>
    <property type="project" value="UniProtKB-KW"/>
</dbReference>